<dbReference type="FunFam" id="3.30.70.330:FF:000665">
    <property type="entry name" value="Polyadenylate-binding protein-interacting protein 10"/>
    <property type="match status" value="1"/>
</dbReference>
<dbReference type="GeneID" id="103492975"/>
<dbReference type="Gramene" id="MELO3C016159.2.1">
    <property type="protein sequence ID" value="MELO3C016159.2.1"/>
    <property type="gene ID" value="MELO3C016159.2"/>
</dbReference>
<dbReference type="InterPro" id="IPR009818">
    <property type="entry name" value="PAM2_motif"/>
</dbReference>
<dbReference type="InterPro" id="IPR012677">
    <property type="entry name" value="Nucleotide-bd_a/b_plait_sf"/>
</dbReference>
<dbReference type="SUPFAM" id="SSF54928">
    <property type="entry name" value="RNA-binding domain, RBD"/>
    <property type="match status" value="2"/>
</dbReference>
<dbReference type="OrthoDB" id="7763451at2759"/>
<evidence type="ECO:0000313" key="5">
    <source>
        <dbReference type="Proteomes" id="UP001652600"/>
    </source>
</evidence>
<dbReference type="PANTHER" id="PTHR32343">
    <property type="entry name" value="SERINE/ARGININE-RICH SPLICING FACTOR"/>
    <property type="match status" value="1"/>
</dbReference>
<evidence type="ECO:0000256" key="2">
    <source>
        <dbReference type="SAM" id="MobiDB-lite"/>
    </source>
</evidence>
<dbReference type="Pfam" id="PF00076">
    <property type="entry name" value="RRM_1"/>
    <property type="match status" value="2"/>
</dbReference>
<dbReference type="PANTHER" id="PTHR32343:SF22">
    <property type="entry name" value="LD29830P"/>
    <property type="match status" value="1"/>
</dbReference>
<dbReference type="EnsemblPlants" id="MELO3C016159.2.1">
    <property type="protein sequence ID" value="MELO3C016159.2.1"/>
    <property type="gene ID" value="MELO3C016159.2"/>
</dbReference>
<feature type="region of interest" description="Disordered" evidence="2">
    <location>
        <begin position="1"/>
        <end position="22"/>
    </location>
</feature>
<organism evidence="5 6">
    <name type="scientific">Cucumis melo</name>
    <name type="common">Muskmelon</name>
    <dbReference type="NCBI Taxonomy" id="3656"/>
    <lineage>
        <taxon>Eukaryota</taxon>
        <taxon>Viridiplantae</taxon>
        <taxon>Streptophyta</taxon>
        <taxon>Embryophyta</taxon>
        <taxon>Tracheophyta</taxon>
        <taxon>Spermatophyta</taxon>
        <taxon>Magnoliopsida</taxon>
        <taxon>eudicotyledons</taxon>
        <taxon>Gunneridae</taxon>
        <taxon>Pentapetalae</taxon>
        <taxon>rosids</taxon>
        <taxon>fabids</taxon>
        <taxon>Cucurbitales</taxon>
        <taxon>Cucurbitaceae</taxon>
        <taxon>Benincaseae</taxon>
        <taxon>Cucumis</taxon>
    </lineage>
</organism>
<dbReference type="KEGG" id="cmo:103492975"/>
<evidence type="ECO:0000259" key="3">
    <source>
        <dbReference type="PROSITE" id="PS50102"/>
    </source>
</evidence>
<dbReference type="AlphaFoldDB" id="A0A1S3BSA4"/>
<sequence length="306" mass="34645">MAAVAEDSSEAAAVKNFDHNMNPKSEFDAHKLAEMFSNLNPLAKEFFPSSYSHHDRQDFHFYYQNNNRSLAKNFQVADQLLHSDNNRRRRPDFNNQGRRRMNNNRSVRAQQEESIRRTVYVSDIDKDVSEEELAKVFREFCGYVNDCRICGDPHSVLRFAFVEFANEHSARAAIGLSGTVVGSYPVKVLPSKTAILPVNPTFLPKSNDEWDMCTRTIYCTNIDKKVSQAEVKSFFETSCGEVTRLRLLGDQLHSTRIAFVEFALAETALQALNCSGMILGAQPIRVSPSKTPVRPRVTRPGSMKTP</sequence>
<feature type="region of interest" description="Disordered" evidence="2">
    <location>
        <begin position="81"/>
        <end position="111"/>
    </location>
</feature>
<keyword evidence="5" id="KW-1185">Reference proteome</keyword>
<accession>A0A1S3BSA4</accession>
<feature type="compositionally biased region" description="Low complexity" evidence="2">
    <location>
        <begin position="1"/>
        <end position="14"/>
    </location>
</feature>
<name>A0A1S3BSA4_CUCME</name>
<dbReference type="SMART" id="SM00360">
    <property type="entry name" value="RRM"/>
    <property type="match status" value="2"/>
</dbReference>
<dbReference type="InParanoid" id="A0A1S3BSA4"/>
<keyword evidence="1" id="KW-0694">RNA-binding</keyword>
<dbReference type="GO" id="GO:0003723">
    <property type="term" value="F:RNA binding"/>
    <property type="evidence" value="ECO:0007669"/>
    <property type="project" value="UniProtKB-UniRule"/>
</dbReference>
<dbReference type="RefSeq" id="XP_008451796.1">
    <property type="nucleotide sequence ID" value="XM_008453574.2"/>
</dbReference>
<dbReference type="SMR" id="A0A1S3BSA4"/>
<reference evidence="4" key="1">
    <citation type="submission" date="2023-03" db="UniProtKB">
        <authorList>
            <consortium name="EnsemblPlants"/>
        </authorList>
    </citation>
    <scope>IDENTIFICATION</scope>
</reference>
<dbReference type="Gene3D" id="3.30.70.330">
    <property type="match status" value="2"/>
</dbReference>
<proteinExistence type="predicted"/>
<protein>
    <submittedName>
        <fullName evidence="6">Polyadenylate-binding protein-interacting protein 9 isoform X1</fullName>
    </submittedName>
</protein>
<evidence type="ECO:0000313" key="6">
    <source>
        <dbReference type="RefSeq" id="XP_008451796.1"/>
    </source>
</evidence>
<dbReference type="InterPro" id="IPR034825">
    <property type="entry name" value="CID8-like_RRM2"/>
</dbReference>
<dbReference type="PROSITE" id="PS50102">
    <property type="entry name" value="RRM"/>
    <property type="match status" value="2"/>
</dbReference>
<evidence type="ECO:0000256" key="1">
    <source>
        <dbReference type="PROSITE-ProRule" id="PRU00176"/>
    </source>
</evidence>
<reference evidence="6" key="2">
    <citation type="submission" date="2025-04" db="UniProtKB">
        <authorList>
            <consortium name="RefSeq"/>
        </authorList>
    </citation>
    <scope>IDENTIFICATION</scope>
</reference>
<dbReference type="CDD" id="cd12460">
    <property type="entry name" value="RRM2_CID8_like"/>
    <property type="match status" value="1"/>
</dbReference>
<feature type="domain" description="RRM" evidence="3">
    <location>
        <begin position="117"/>
        <end position="193"/>
    </location>
</feature>
<feature type="domain" description="RRM" evidence="3">
    <location>
        <begin position="215"/>
        <end position="291"/>
    </location>
</feature>
<dbReference type="Proteomes" id="UP001652600">
    <property type="component" value="Chromosome 7"/>
</dbReference>
<dbReference type="eggNOG" id="KOG0118">
    <property type="taxonomic scope" value="Eukaryota"/>
</dbReference>
<gene>
    <name evidence="6" type="primary">LOC103492975</name>
    <name evidence="4" type="synonym">103492975</name>
</gene>
<dbReference type="Pfam" id="PF07145">
    <property type="entry name" value="PAM2"/>
    <property type="match status" value="1"/>
</dbReference>
<dbReference type="InterPro" id="IPR000504">
    <property type="entry name" value="RRM_dom"/>
</dbReference>
<evidence type="ECO:0000313" key="4">
    <source>
        <dbReference type="EnsemblPlants" id="MELO3C016159.2.1"/>
    </source>
</evidence>
<dbReference type="InterPro" id="IPR035979">
    <property type="entry name" value="RBD_domain_sf"/>
</dbReference>